<name>A0A9N9ETY2_9GLOM</name>
<protein>
    <submittedName>
        <fullName evidence="2">16511_t:CDS:1</fullName>
    </submittedName>
</protein>
<proteinExistence type="predicted"/>
<organism evidence="2 3">
    <name type="scientific">Dentiscutata erythropus</name>
    <dbReference type="NCBI Taxonomy" id="1348616"/>
    <lineage>
        <taxon>Eukaryota</taxon>
        <taxon>Fungi</taxon>
        <taxon>Fungi incertae sedis</taxon>
        <taxon>Mucoromycota</taxon>
        <taxon>Glomeromycotina</taxon>
        <taxon>Glomeromycetes</taxon>
        <taxon>Diversisporales</taxon>
        <taxon>Gigasporaceae</taxon>
        <taxon>Dentiscutata</taxon>
    </lineage>
</organism>
<keyword evidence="3" id="KW-1185">Reference proteome</keyword>
<dbReference type="OrthoDB" id="2370036at2759"/>
<evidence type="ECO:0000313" key="2">
    <source>
        <dbReference type="EMBL" id="CAG8689799.1"/>
    </source>
</evidence>
<comment type="caution">
    <text evidence="2">The sequence shown here is derived from an EMBL/GenBank/DDBJ whole genome shotgun (WGS) entry which is preliminary data.</text>
</comment>
<feature type="compositionally biased region" description="Polar residues" evidence="1">
    <location>
        <begin position="186"/>
        <end position="205"/>
    </location>
</feature>
<feature type="region of interest" description="Disordered" evidence="1">
    <location>
        <begin position="170"/>
        <end position="205"/>
    </location>
</feature>
<feature type="non-terminal residue" evidence="2">
    <location>
        <position position="1"/>
    </location>
</feature>
<accession>A0A9N9ETY2</accession>
<evidence type="ECO:0000256" key="1">
    <source>
        <dbReference type="SAM" id="MobiDB-lite"/>
    </source>
</evidence>
<sequence>VFELIKKYLPFHILSVQKQQIEGSLLYHATLISKESASLTKEDLNQLDCDDDFLEDQLDRPQTSLCSLLIDIQLSDIVEVWELFGITKSYKHYVSLLNDEDIQDQDGQLKLQETVEVKKALNLALDLNCEDEFLDTISNFITCKKSSIQSISNEENLCVLDPLVQKRRGRQPNKHIKLTTEKSHHSSSGNSAINPPNPNLTSRVTNNENQINTYVSNLSIQK</sequence>
<dbReference type="EMBL" id="CAJVPY010007981">
    <property type="protein sequence ID" value="CAG8689799.1"/>
    <property type="molecule type" value="Genomic_DNA"/>
</dbReference>
<gene>
    <name evidence="2" type="ORF">DERYTH_LOCUS12297</name>
</gene>
<reference evidence="2" key="1">
    <citation type="submission" date="2021-06" db="EMBL/GenBank/DDBJ databases">
        <authorList>
            <person name="Kallberg Y."/>
            <person name="Tangrot J."/>
            <person name="Rosling A."/>
        </authorList>
    </citation>
    <scope>NUCLEOTIDE SEQUENCE</scope>
    <source>
        <strain evidence="2">MA453B</strain>
    </source>
</reference>
<dbReference type="Proteomes" id="UP000789405">
    <property type="component" value="Unassembled WGS sequence"/>
</dbReference>
<dbReference type="AlphaFoldDB" id="A0A9N9ETY2"/>
<evidence type="ECO:0000313" key="3">
    <source>
        <dbReference type="Proteomes" id="UP000789405"/>
    </source>
</evidence>